<organism evidence="1 2">
    <name type="scientific">Candidatus Magasanikbacteria bacterium GW2011_GWA2_50_22</name>
    <dbReference type="NCBI Taxonomy" id="1619043"/>
    <lineage>
        <taxon>Bacteria</taxon>
        <taxon>Candidatus Magasanikiibacteriota</taxon>
    </lineage>
</organism>
<protein>
    <submittedName>
        <fullName evidence="1">Uncharacterized protein</fullName>
    </submittedName>
</protein>
<reference evidence="1 2" key="1">
    <citation type="journal article" date="2015" name="Nature">
        <title>rRNA introns, odd ribosomes, and small enigmatic genomes across a large radiation of phyla.</title>
        <authorList>
            <person name="Brown C.T."/>
            <person name="Hug L.A."/>
            <person name="Thomas B.C."/>
            <person name="Sharon I."/>
            <person name="Castelle C.J."/>
            <person name="Singh A."/>
            <person name="Wilkins M.J."/>
            <person name="Williams K.H."/>
            <person name="Banfield J.F."/>
        </authorList>
    </citation>
    <scope>NUCLEOTIDE SEQUENCE [LARGE SCALE GENOMIC DNA]</scope>
</reference>
<proteinExistence type="predicted"/>
<evidence type="ECO:0000313" key="1">
    <source>
        <dbReference type="EMBL" id="KKW17592.1"/>
    </source>
</evidence>
<name>A0A0G1YRH2_9BACT</name>
<comment type="caution">
    <text evidence="1">The sequence shown here is derived from an EMBL/GenBank/DDBJ whole genome shotgun (WGS) entry which is preliminary data.</text>
</comment>
<accession>A0A0G1YRH2</accession>
<dbReference type="EMBL" id="LCQN01000001">
    <property type="protein sequence ID" value="KKW17592.1"/>
    <property type="molecule type" value="Genomic_DNA"/>
</dbReference>
<dbReference type="Proteomes" id="UP000033982">
    <property type="component" value="Unassembled WGS sequence"/>
</dbReference>
<evidence type="ECO:0000313" key="2">
    <source>
        <dbReference type="Proteomes" id="UP000033982"/>
    </source>
</evidence>
<gene>
    <name evidence="1" type="ORF">UY58_C0001G0017</name>
</gene>
<sequence>MGNSSYIECSARPQSRVGVIEGGLLARAVVLGGSELVPRRGRVPFGGRVPLRLRVPDFGSLDGGFCRSPLLVADLLQRAHRRERVNHGEVLVLGSSDGQDGQHPVKRPSAPLFKVHSQTHGCLRGFKPGEYLNANLEKVNVLTFLPASVILLSEHELSVARQLAEARLVAEQK</sequence>
<dbReference type="AlphaFoldDB" id="A0A0G1YRH2"/>